<dbReference type="Gene3D" id="2.130.10.30">
    <property type="entry name" value="Regulator of chromosome condensation 1/beta-lactamase-inhibitor protein II"/>
    <property type="match status" value="2"/>
</dbReference>
<gene>
    <name evidence="6" type="ORF">g.38240</name>
    <name evidence="7" type="ORF">g.38245</name>
</gene>
<feature type="repeat" description="RCC1" evidence="3">
    <location>
        <begin position="449"/>
        <end position="500"/>
    </location>
</feature>
<dbReference type="SMART" id="SM00320">
    <property type="entry name" value="WD40"/>
    <property type="match status" value="1"/>
</dbReference>
<proteinExistence type="predicted"/>
<dbReference type="SUPFAM" id="SSF50985">
    <property type="entry name" value="RCC1/BLIP-II"/>
    <property type="match status" value="2"/>
</dbReference>
<dbReference type="PROSITE" id="PS00626">
    <property type="entry name" value="RCC1_2"/>
    <property type="match status" value="2"/>
</dbReference>
<dbReference type="InterPro" id="IPR000408">
    <property type="entry name" value="Reg_chr_condens"/>
</dbReference>
<dbReference type="SUPFAM" id="SSF50978">
    <property type="entry name" value="WD40 repeat-like"/>
    <property type="match status" value="1"/>
</dbReference>
<dbReference type="PROSITE" id="PS50294">
    <property type="entry name" value="WD_REPEATS_REGION"/>
    <property type="match status" value="1"/>
</dbReference>
<keyword evidence="1" id="KW-0677">Repeat</keyword>
<dbReference type="InterPro" id="IPR009091">
    <property type="entry name" value="RCC1/BLIP-II"/>
</dbReference>
<evidence type="ECO:0000256" key="3">
    <source>
        <dbReference type="PROSITE-ProRule" id="PRU00235"/>
    </source>
</evidence>
<dbReference type="PROSITE" id="PS50012">
    <property type="entry name" value="RCC1_3"/>
    <property type="match status" value="7"/>
</dbReference>
<feature type="repeat" description="RCC1" evidence="3">
    <location>
        <begin position="554"/>
        <end position="605"/>
    </location>
</feature>
<dbReference type="PANTHER" id="PTHR22872">
    <property type="entry name" value="BTK-BINDING PROTEIN-RELATED"/>
    <property type="match status" value="1"/>
</dbReference>
<feature type="non-terminal residue" evidence="7">
    <location>
        <position position="2944"/>
    </location>
</feature>
<feature type="repeat" description="WD" evidence="2">
    <location>
        <begin position="2912"/>
        <end position="2944"/>
    </location>
</feature>
<dbReference type="Pfam" id="PF00622">
    <property type="entry name" value="SPRY"/>
    <property type="match status" value="1"/>
</dbReference>
<dbReference type="InterPro" id="IPR015943">
    <property type="entry name" value="WD40/YVTN_repeat-like_dom_sf"/>
</dbReference>
<dbReference type="PANTHER" id="PTHR22872:SF6">
    <property type="entry name" value="E3 UBIQUITIN-PROTEIN LIGASE HERC1-RELATED"/>
    <property type="match status" value="1"/>
</dbReference>
<feature type="repeat" description="RCC1" evidence="3">
    <location>
        <begin position="606"/>
        <end position="656"/>
    </location>
</feature>
<name>A0A1B6E9W3_9HEMI</name>
<evidence type="ECO:0000313" key="6">
    <source>
        <dbReference type="EMBL" id="JAS31839.1"/>
    </source>
</evidence>
<feature type="repeat" description="RCC1" evidence="3">
    <location>
        <begin position="657"/>
        <end position="709"/>
    </location>
</feature>
<evidence type="ECO:0000256" key="4">
    <source>
        <dbReference type="SAM" id="MobiDB-lite"/>
    </source>
</evidence>
<dbReference type="PROSITE" id="PS50188">
    <property type="entry name" value="B302_SPRY"/>
    <property type="match status" value="1"/>
</dbReference>
<dbReference type="Pfam" id="PF00415">
    <property type="entry name" value="RCC1"/>
    <property type="match status" value="2"/>
</dbReference>
<evidence type="ECO:0000256" key="1">
    <source>
        <dbReference type="ARBA" id="ARBA00022737"/>
    </source>
</evidence>
<dbReference type="PRINTS" id="PR00633">
    <property type="entry name" value="RCCNDNSATION"/>
</dbReference>
<dbReference type="Gene3D" id="2.60.120.920">
    <property type="match status" value="1"/>
</dbReference>
<evidence type="ECO:0000256" key="2">
    <source>
        <dbReference type="PROSITE-ProRule" id="PRU00221"/>
    </source>
</evidence>
<keyword evidence="2" id="KW-0853">WD repeat</keyword>
<dbReference type="PROSITE" id="PS50082">
    <property type="entry name" value="WD_REPEATS_2"/>
    <property type="match status" value="1"/>
</dbReference>
<accession>A0A1B6E9W3</accession>
<evidence type="ECO:0000313" key="7">
    <source>
        <dbReference type="EMBL" id="JAS34654.1"/>
    </source>
</evidence>
<dbReference type="EMBL" id="GEDC01002644">
    <property type="protein sequence ID" value="JAS34654.1"/>
    <property type="molecule type" value="Transcribed_RNA"/>
</dbReference>
<dbReference type="InterPro" id="IPR036322">
    <property type="entry name" value="WD40_repeat_dom_sf"/>
</dbReference>
<evidence type="ECO:0000259" key="5">
    <source>
        <dbReference type="PROSITE" id="PS50188"/>
    </source>
</evidence>
<feature type="repeat" description="RCC1" evidence="3">
    <location>
        <begin position="501"/>
        <end position="552"/>
    </location>
</feature>
<dbReference type="SUPFAM" id="SSF49899">
    <property type="entry name" value="Concanavalin A-like lectins/glucanases"/>
    <property type="match status" value="1"/>
</dbReference>
<protein>
    <recommendedName>
        <fullName evidence="5">B30.2/SPRY domain-containing protein</fullName>
    </recommendedName>
</protein>
<feature type="repeat" description="RCC1" evidence="3">
    <location>
        <begin position="396"/>
        <end position="448"/>
    </location>
</feature>
<dbReference type="FunFam" id="2.60.120.920:FF:000015">
    <property type="entry name" value="LOW QUALITY PROTEIN: probable E3 ubiquitin-protein ligase HERC1"/>
    <property type="match status" value="1"/>
</dbReference>
<feature type="repeat" description="RCC1" evidence="3">
    <location>
        <begin position="346"/>
        <end position="395"/>
    </location>
</feature>
<feature type="domain" description="B30.2/SPRY" evidence="5">
    <location>
        <begin position="1725"/>
        <end position="1906"/>
    </location>
</feature>
<dbReference type="EMBL" id="GEDC01005459">
    <property type="protein sequence ID" value="JAS31839.1"/>
    <property type="molecule type" value="Transcribed_RNA"/>
</dbReference>
<dbReference type="InterPro" id="IPR013320">
    <property type="entry name" value="ConA-like_dom_sf"/>
</dbReference>
<dbReference type="InterPro" id="IPR001870">
    <property type="entry name" value="B30.2/SPRY"/>
</dbReference>
<sequence length="2944" mass="328479">MTSLSSTNPRTQWSPIFNVMWSRGHIETIASRDGVQILYDRFSAMYNFDSDPEAKETVQENARNCALFVNIVPQWSEFDQVERKILEGQILLSRSFRSKTIYSIVLKKRLTVLGHLLRALAAKSKKLPSPSGILDAESQLECSRSQCEIEPPRTGSGALVEVAVHSGLSLLFALLRQNWSHEAAGGPAIYHDVLTSAITIIKSLPPLTLVNDKNQLGQLGVDSLNKVAKFLKEMTQPNSGTDTSGQLLAAELLLHLALQRGSLCYLLEWVDTALEYSKQGGTIGNSEFLSLLRQMNIITAEMKHKLSQYGPSIPLYKAAMIIMSNIVGSKDEMLCGVQSKFPPERSEVYVWGNNSCSQLGNENKDNVCVAELAPCFINVQSVEAGLYCTFLLHTDGEVSACGKGSYGRLGLGSSVNQDKPKKLVFNSKIKKLSSSKGSDGHTIALSVDGQVYSWGDGDHGKLGHGISDTISQPQIINYFKNLVVVCISAGYRHSAAVTSEGELYTWGESRNGRLGHEDAYIDYIKNPTKVQGIDNVGSVSCGFSHTLALSIDGKTVWSFGGGEFGKLGHSNLDSVSKPKEIEAIQGLTFSKVAAGSNFSVALTTSGQVYVCGVRDCIGLSISGEIAKSPKLVKDLLNHKIVDISVGDGHTLALTHDGFVFAWGHNTKGQCGQGRISPHVMMPKRVIGLDGIKICQITAGTSHSIAWTMPPSERLSSIENQPFIVDVEESTFTILHSLLEKYCESFNHEEIPQPFTSSKDHETFVLLCLQLLCNHLGMKSNSKFLPNEQSNLLKELLFKLIDLPTPASIQAKVGECLAVGVLILIPTVKERLKILHYLLNQTISKSQIMLLGIVGSSLKDQFHCAILGVSNDTLPTDSDGIDLFLIKHLLDKILGYSHLNIIENFTKMEVQLEKNEYHPWQQSHAVDNLVYDLYSFLIMHLIAALSNKSHRDAQESDLFDQLILHNVRMFLEKASEVFSKCTNILFTHPDISHKLHAIVYDSPFAGVLTHIIHSFLILPFNFYKSLVLPLLLLISDMDQLIHLLPLPIEYSSEANTPTNDISSTESWLWLLDLVRAASVLVGNYLNKLLVPSSLTSKEKETSMWLKDTLLANGLEDEDFLSCDFDESTFKNLAMDCIGSDFICQSWTKLPSQVKSMLELCINVAKKDESSFESPHGGLVFKQLDTHSKLNSWPSYNYLVDLISNVFLLALIKHCGLDLLNAHEYILTELFKTVHTLKESLPMIFEDDTEPTKDDYRAWRANISKPFYTHSDNQFERKSLELYSEVLSRSIFLLLMKGPSEIFCNHSKNYDKASLCSWNDPESFSPDPVSKWELNDRCISVMHFVLNKPVILDVKQHGSEGESFETEDIVGFSSEPYLLLVSMKCQIKRFEDKLYALNIILKLLRDKASHKEMHLRKGNPLPLLSCFYEPLISVSFGLGMGLNHMQHYLDYIENIQPSKKDQITEVIQEIYSLLVESLLSSSFGSNKEDFVEECQEKYDYNEYLYTVTLFLLSIRYTHQDIKNAKSNGLLSCLKNYQYVNLTEQNVYITNAVIHLLKIIVIRSTKYEDLDVTVLNEILEALYAPFGFILNYLKQAKENINGDKLNHFSLRNVEIHLADLLAFFSFINDSTLRTHLASENWINLFIQLMGFGSDGLPLIKTLTTRLQCLEVLTTLLMTQNIESDKKKELIKTFFSQMSTYLWNVSLLEAESKALRHESDLVRDMEILSSPEATFKADVNENCTVILEAGFDIENCSKSISVQGGNTAVHISPGGRGYALGDTAMQSGCYQWRFLILKEHRGNEGTCVGVSKWPVRDYNHRTTSDMWLYRGYSGHIYHSCEQFQMLPSFTEGDFITVIMDFDSKSLSFGKNDEEPIIAFQDMDVSTVLYPCVVFYSTKPEEKVKLLDMQKLSTPRELSTGEPKCAPSPVVMAEAYLRHIRFLHLSEFWMEEINKYVLHVLNLAKEMISDINENKVENASDNLEDKGDSKPCNQKTLKPTMDVNSMNFDGLCKTVWPVLAFIGGFDRGLCVGGLVLEKKEMSSGKMLGTLRNGLKTVKVLWEATNEISDCLLERLETTEDVKFEARTLPTLSAEQWTTITRLAGIKSEIIFPHCELSPEEMEVMNPDSVMNVGEPPTPLVTTPSNSALSTVEQSYERITHHLVSTIMDEVTKRSSSEHIMPSTSSVCKRELEKKQRQDAITSSLANERLLNCESVAVRLSCIQMSALKTVCKLFTNPYYTGLLLVPKYTGRRKADDNGFELKEMEGEKNRAKIEEENLRIVVLDTIRCLVDLGLSQSELSKVASLEELERVWGILHSSHNKGFSYFKYRINTLISRVHLKNNNFANVAAKPNVLQTSNDRQKSIPTDSPPPSTQPTQAGDTDNSNKTLKVSLNEYMENHSKFGTSTPPPVAASLLDMGFSMKHIQKAIHSTGSAGDLSLITINQLAMWMIDHPCIEPENTQSESAGQHKNLINRISRGRVVKFGCLAEETAAAARKRYLSFVRESETAQRVIRERLHVRDEGQALYGDNVHNFPTSTVSTSNQPIKYKKFTYSSETECEICRRDFPHLLNHLVAKHVGCKNICGNALCGQLIGCEYVLCIECLTPVVEPTEVVVEDLTPQQEFNLGLEDLSDASSFESLYASFLPLETKNICFFESPLTGALGDSIIPKFTKSSWNEKCDDTKEQTLKEQASNLTTPMDRISALNGITQATLDMTVKSVLLNVLSLLSTNAITCCLSSGLSQIGLADAHKIVRLMSLVANCQEELDSNKPSFNNSLTCFSSCLNAIAQDDATSSRHVVLMCTQGLLKVASIPANKTSQPSIAVTQALVELLASNGGVSLTKICKSEKKKRDETLAPLNPLLIPNALATLFIAHGARLNYLKWIMEQLVKCIHTSVPDKDILSADLSITTPQCQISVLEGHESCVTSATYHAVKGMLATCGRDSTVRIWR</sequence>
<reference evidence="7" key="1">
    <citation type="submission" date="2015-12" db="EMBL/GenBank/DDBJ databases">
        <title>De novo transcriptome assembly of four potential Pierce s Disease insect vectors from Arizona vineyards.</title>
        <authorList>
            <person name="Tassone E.E."/>
        </authorList>
    </citation>
    <scope>NUCLEOTIDE SEQUENCE</scope>
</reference>
<organism evidence="7">
    <name type="scientific">Clastoptera arizonana</name>
    <name type="common">Arizona spittle bug</name>
    <dbReference type="NCBI Taxonomy" id="38151"/>
    <lineage>
        <taxon>Eukaryota</taxon>
        <taxon>Metazoa</taxon>
        <taxon>Ecdysozoa</taxon>
        <taxon>Arthropoda</taxon>
        <taxon>Hexapoda</taxon>
        <taxon>Insecta</taxon>
        <taxon>Pterygota</taxon>
        <taxon>Neoptera</taxon>
        <taxon>Paraneoptera</taxon>
        <taxon>Hemiptera</taxon>
        <taxon>Auchenorrhyncha</taxon>
        <taxon>Cercopoidea</taxon>
        <taxon>Clastopteridae</taxon>
        <taxon>Clastoptera</taxon>
    </lineage>
</organism>
<dbReference type="InterPro" id="IPR058923">
    <property type="entry name" value="RCC1-like_dom"/>
</dbReference>
<dbReference type="Gene3D" id="2.130.10.10">
    <property type="entry name" value="YVTN repeat-like/Quinoprotein amine dehydrogenase"/>
    <property type="match status" value="1"/>
</dbReference>
<feature type="region of interest" description="Disordered" evidence="4">
    <location>
        <begin position="2345"/>
        <end position="2380"/>
    </location>
</feature>
<dbReference type="SMART" id="SM00449">
    <property type="entry name" value="SPRY"/>
    <property type="match status" value="1"/>
</dbReference>
<dbReference type="InterPro" id="IPR003877">
    <property type="entry name" value="SPRY_dom"/>
</dbReference>
<dbReference type="InterPro" id="IPR051625">
    <property type="entry name" value="Signaling_Regulatory_Domain"/>
</dbReference>
<dbReference type="Pfam" id="PF25390">
    <property type="entry name" value="WD40_RLD"/>
    <property type="match status" value="1"/>
</dbReference>
<dbReference type="InterPro" id="IPR043136">
    <property type="entry name" value="B30.2/SPRY_sf"/>
</dbReference>
<dbReference type="CDD" id="cd14401">
    <property type="entry name" value="UBA_HERC1"/>
    <property type="match status" value="1"/>
</dbReference>
<dbReference type="InterPro" id="IPR001680">
    <property type="entry name" value="WD40_rpt"/>
</dbReference>
<dbReference type="Pfam" id="PF00400">
    <property type="entry name" value="WD40"/>
    <property type="match status" value="1"/>
</dbReference>